<reference evidence="5 6" key="1">
    <citation type="submission" date="2023-06" db="EMBL/GenBank/DDBJ databases">
        <title>Microbacterium sp. nov., isolated from a waste landfill.</title>
        <authorList>
            <person name="Wen W."/>
        </authorList>
    </citation>
    <scope>NUCLEOTIDE SEQUENCE [LARGE SCALE GENOMIC DNA]</scope>
    <source>
        <strain evidence="5 6">ASV49</strain>
    </source>
</reference>
<sequence length="282" mass="29497">MIPPQTFEGGLAVVTGAGSGIGEGIARHAAGLGMRVVIADVDAAAARRAARDLIDGGARAWAVETDVRDPAQVDALADTAFALGPVSLLVNNAGVEQLGYLWDTPLENWRRIVDINVSGVFHGIRSFVPRMIAADAPAHIWNLASVAAVKTISRQGPYIATKHAVLGMSEALQVDLARVGAPIRVGVVLPAAVATRIFDATGMVDAGDVAAAEDERRTMRELLATGSTPADAAREIFAQAANGAFYLLPQPEIGARIMTERGEQLSGRTPPVEQRTVVGQTP</sequence>
<dbReference type="PANTHER" id="PTHR43391">
    <property type="entry name" value="RETINOL DEHYDROGENASE-RELATED"/>
    <property type="match status" value="1"/>
</dbReference>
<dbReference type="Proteomes" id="UP001235064">
    <property type="component" value="Unassembled WGS sequence"/>
</dbReference>
<dbReference type="PANTHER" id="PTHR43391:SF82">
    <property type="entry name" value="OXIDOREDUCTASE SADH-RELATED"/>
    <property type="match status" value="1"/>
</dbReference>
<dbReference type="RefSeq" id="WP_286288204.1">
    <property type="nucleotide sequence ID" value="NZ_JASXSZ010000002.1"/>
</dbReference>
<comment type="similarity">
    <text evidence="1 3">Belongs to the short-chain dehydrogenases/reductases (SDR) family.</text>
</comment>
<keyword evidence="2" id="KW-0560">Oxidoreductase</keyword>
<protein>
    <submittedName>
        <fullName evidence="5">SDR family NAD(P)-dependent oxidoreductase</fullName>
    </submittedName>
</protein>
<dbReference type="InterPro" id="IPR036291">
    <property type="entry name" value="NAD(P)-bd_dom_sf"/>
</dbReference>
<accession>A0ABT7MY33</accession>
<evidence type="ECO:0000313" key="5">
    <source>
        <dbReference type="EMBL" id="MDL9979337.1"/>
    </source>
</evidence>
<comment type="caution">
    <text evidence="5">The sequence shown here is derived from an EMBL/GenBank/DDBJ whole genome shotgun (WGS) entry which is preliminary data.</text>
</comment>
<dbReference type="SUPFAM" id="SSF51735">
    <property type="entry name" value="NAD(P)-binding Rossmann-fold domains"/>
    <property type="match status" value="1"/>
</dbReference>
<gene>
    <name evidence="5" type="ORF">QSV35_08315</name>
</gene>
<dbReference type="PRINTS" id="PR00080">
    <property type="entry name" value="SDRFAMILY"/>
</dbReference>
<name>A0ABT7MY33_9MICO</name>
<evidence type="ECO:0000313" key="6">
    <source>
        <dbReference type="Proteomes" id="UP001235064"/>
    </source>
</evidence>
<evidence type="ECO:0000256" key="4">
    <source>
        <dbReference type="SAM" id="MobiDB-lite"/>
    </source>
</evidence>
<feature type="region of interest" description="Disordered" evidence="4">
    <location>
        <begin position="263"/>
        <end position="282"/>
    </location>
</feature>
<organism evidence="5 6">
    <name type="scientific">Microbacterium candidum</name>
    <dbReference type="NCBI Taxonomy" id="3041922"/>
    <lineage>
        <taxon>Bacteria</taxon>
        <taxon>Bacillati</taxon>
        <taxon>Actinomycetota</taxon>
        <taxon>Actinomycetes</taxon>
        <taxon>Micrococcales</taxon>
        <taxon>Microbacteriaceae</taxon>
        <taxon>Microbacterium</taxon>
    </lineage>
</organism>
<dbReference type="Gene3D" id="3.40.50.720">
    <property type="entry name" value="NAD(P)-binding Rossmann-like Domain"/>
    <property type="match status" value="1"/>
</dbReference>
<evidence type="ECO:0000256" key="3">
    <source>
        <dbReference type="RuleBase" id="RU000363"/>
    </source>
</evidence>
<dbReference type="CDD" id="cd05233">
    <property type="entry name" value="SDR_c"/>
    <property type="match status" value="1"/>
</dbReference>
<keyword evidence="6" id="KW-1185">Reference proteome</keyword>
<dbReference type="Pfam" id="PF00106">
    <property type="entry name" value="adh_short"/>
    <property type="match status" value="1"/>
</dbReference>
<dbReference type="PRINTS" id="PR00081">
    <property type="entry name" value="GDHRDH"/>
</dbReference>
<proteinExistence type="inferred from homology"/>
<evidence type="ECO:0000256" key="2">
    <source>
        <dbReference type="ARBA" id="ARBA00023002"/>
    </source>
</evidence>
<dbReference type="EMBL" id="JASXSZ010000002">
    <property type="protein sequence ID" value="MDL9979337.1"/>
    <property type="molecule type" value="Genomic_DNA"/>
</dbReference>
<evidence type="ECO:0000256" key="1">
    <source>
        <dbReference type="ARBA" id="ARBA00006484"/>
    </source>
</evidence>
<dbReference type="InterPro" id="IPR002347">
    <property type="entry name" value="SDR_fam"/>
</dbReference>